<gene>
    <name evidence="3" type="ORF">SAMN05216323_11076</name>
</gene>
<dbReference type="InterPro" id="IPR029052">
    <property type="entry name" value="Metallo-depent_PP-like"/>
</dbReference>
<evidence type="ECO:0000256" key="1">
    <source>
        <dbReference type="RuleBase" id="RU362119"/>
    </source>
</evidence>
<dbReference type="SUPFAM" id="SSF56300">
    <property type="entry name" value="Metallo-dependent phosphatases"/>
    <property type="match status" value="1"/>
</dbReference>
<dbReference type="EMBL" id="FMYP01000107">
    <property type="protein sequence ID" value="SDD22176.1"/>
    <property type="molecule type" value="Genomic_DNA"/>
</dbReference>
<keyword evidence="4" id="KW-1185">Reference proteome</keyword>
<dbReference type="PANTHER" id="PTHR11575:SF42">
    <property type="entry name" value="SULFUR OXIDATION PROTEIN SOXB"/>
    <property type="match status" value="1"/>
</dbReference>
<dbReference type="Gene3D" id="3.60.21.10">
    <property type="match status" value="1"/>
</dbReference>
<dbReference type="PANTHER" id="PTHR11575">
    <property type="entry name" value="5'-NUCLEOTIDASE-RELATED"/>
    <property type="match status" value="1"/>
</dbReference>
<reference evidence="3 4" key="1">
    <citation type="submission" date="2016-09" db="EMBL/GenBank/DDBJ databases">
        <authorList>
            <person name="Capua I."/>
            <person name="De Benedictis P."/>
            <person name="Joannis T."/>
            <person name="Lombin L.H."/>
            <person name="Cattoli G."/>
        </authorList>
    </citation>
    <scope>NUCLEOTIDE SEQUENCE [LARGE SCALE GENOMIC DNA]</scope>
    <source>
        <strain evidence="3 4">A7P-90m</strain>
    </source>
</reference>
<dbReference type="GO" id="GO:0009166">
    <property type="term" value="P:nucleotide catabolic process"/>
    <property type="evidence" value="ECO:0007669"/>
    <property type="project" value="InterPro"/>
</dbReference>
<evidence type="ECO:0000259" key="2">
    <source>
        <dbReference type="Pfam" id="PF02872"/>
    </source>
</evidence>
<proteinExistence type="inferred from homology"/>
<dbReference type="InterPro" id="IPR036907">
    <property type="entry name" value="5'-Nucleotdase_C_sf"/>
</dbReference>
<protein>
    <submittedName>
        <fullName evidence="3">2',3'-cyclic-nucleotide 2'-phosphodiesterase/5'-or 3'-nucleotidase, 5'-nucleotidase family</fullName>
    </submittedName>
</protein>
<dbReference type="AlphaFoldDB" id="A0A1G6T0X2"/>
<feature type="domain" description="5'-Nucleotidase C-terminal" evidence="2">
    <location>
        <begin position="314"/>
        <end position="452"/>
    </location>
</feature>
<dbReference type="SUPFAM" id="SSF55816">
    <property type="entry name" value="5'-nucleotidase (syn. UDP-sugar hydrolase), C-terminal domain"/>
    <property type="match status" value="1"/>
</dbReference>
<dbReference type="GO" id="GO:0000166">
    <property type="term" value="F:nucleotide binding"/>
    <property type="evidence" value="ECO:0007669"/>
    <property type="project" value="UniProtKB-KW"/>
</dbReference>
<name>A0A1G6T0X2_9BACT</name>
<dbReference type="GO" id="GO:0016787">
    <property type="term" value="F:hydrolase activity"/>
    <property type="evidence" value="ECO:0007669"/>
    <property type="project" value="UniProtKB-KW"/>
</dbReference>
<dbReference type="RefSeq" id="WP_212590581.1">
    <property type="nucleotide sequence ID" value="NZ_FMYP01000107.1"/>
</dbReference>
<dbReference type="InterPro" id="IPR008334">
    <property type="entry name" value="5'-Nucleotdase_C"/>
</dbReference>
<accession>A0A1G6T0X2</accession>
<sequence>MKYYGETQNTIELTERVEMSNSNKLTIIQMNDSHAYFDLHQEMFWEGDHAVYRKAGGYARIAALVKQIRAVSPNCLFCDCGDTFQGTFPAQKTQGKALIPILNSIGIDAMTAHWEFAYSPEVFQQRVAELNYPMLAINIFDKVTNKPVYPSYIVKEVGGLRIGLVGLASNIIDKTMPPSFSEGIYFTLGKDELPPVITILQIVEKVDLIILISHLGFPQDLKLLSEVQGIDICLSGHTHNRLSEPVLIGKTIVIQSGCHGSFLGRLDVELNDGQIIDYRHQLIEVKANTEPDPTVEKLVKEALEPFNDLLTEVVGETATALNRGTTLESTMDNFLLQALLESTGAQLAFSNGWRFGAPVIPGKITLNDLYNIIPMNPPVSTVELTGEELRAMLEENLERTFSCDPYKQMGGYVKRCLGLHVYFKIENPAGQRIQKIFIGKEEAKPGQYYTAAFVTMQGVPEKYGRNRKNSSELVIDAMRKYLSSHHPLSAELRGTYVVV</sequence>
<dbReference type="GO" id="GO:0030288">
    <property type="term" value="C:outer membrane-bounded periplasmic space"/>
    <property type="evidence" value="ECO:0007669"/>
    <property type="project" value="TreeGrafter"/>
</dbReference>
<comment type="similarity">
    <text evidence="1">Belongs to the 5'-nucleotidase family.</text>
</comment>
<keyword evidence="1" id="KW-0378">Hydrolase</keyword>
<organism evidence="3 4">
    <name type="scientific">Williamwhitmania taraxaci</name>
    <dbReference type="NCBI Taxonomy" id="1640674"/>
    <lineage>
        <taxon>Bacteria</taxon>
        <taxon>Pseudomonadati</taxon>
        <taxon>Bacteroidota</taxon>
        <taxon>Bacteroidia</taxon>
        <taxon>Bacteroidales</taxon>
        <taxon>Williamwhitmaniaceae</taxon>
        <taxon>Williamwhitmania</taxon>
    </lineage>
</organism>
<dbReference type="PRINTS" id="PR01607">
    <property type="entry name" value="APYRASEFAMLY"/>
</dbReference>
<dbReference type="Pfam" id="PF02872">
    <property type="entry name" value="5_nucleotid_C"/>
    <property type="match status" value="1"/>
</dbReference>
<keyword evidence="1" id="KW-0547">Nucleotide-binding</keyword>
<dbReference type="STRING" id="1640674.SAMN05216323_11076"/>
<dbReference type="InterPro" id="IPR006179">
    <property type="entry name" value="5_nucleotidase/apyrase"/>
</dbReference>
<evidence type="ECO:0000313" key="3">
    <source>
        <dbReference type="EMBL" id="SDD22176.1"/>
    </source>
</evidence>
<dbReference type="Proteomes" id="UP000199452">
    <property type="component" value="Unassembled WGS sequence"/>
</dbReference>
<dbReference type="Gene3D" id="3.90.780.10">
    <property type="entry name" value="5'-Nucleotidase, C-terminal domain"/>
    <property type="match status" value="1"/>
</dbReference>
<evidence type="ECO:0000313" key="4">
    <source>
        <dbReference type="Proteomes" id="UP000199452"/>
    </source>
</evidence>